<keyword evidence="3 8" id="KW-0813">Transport</keyword>
<feature type="transmembrane region" description="Helical" evidence="8">
    <location>
        <begin position="236"/>
        <end position="257"/>
    </location>
</feature>
<dbReference type="Pfam" id="PF00909">
    <property type="entry name" value="Ammonium_transp"/>
    <property type="match status" value="1"/>
</dbReference>
<keyword evidence="12" id="KW-1185">Reference proteome</keyword>
<comment type="caution">
    <text evidence="11">The sequence shown here is derived from an EMBL/GenBank/DDBJ whole genome shotgun (WGS) entry which is preliminary data.</text>
</comment>
<dbReference type="Gene3D" id="3.60.40.10">
    <property type="entry name" value="PPM-type phosphatase domain"/>
    <property type="match status" value="1"/>
</dbReference>
<dbReference type="EMBL" id="JAFFPU010000061">
    <property type="protein sequence ID" value="MBM9578557.1"/>
    <property type="molecule type" value="Genomic_DNA"/>
</dbReference>
<dbReference type="Pfam" id="PF07228">
    <property type="entry name" value="SpoIIE"/>
    <property type="match status" value="1"/>
</dbReference>
<keyword evidence="9" id="KW-0175">Coiled coil</keyword>
<feature type="transmembrane region" description="Helical" evidence="8">
    <location>
        <begin position="6"/>
        <end position="28"/>
    </location>
</feature>
<feature type="transmembrane region" description="Helical" evidence="8">
    <location>
        <begin position="49"/>
        <end position="73"/>
    </location>
</feature>
<feature type="coiled-coil region" evidence="9">
    <location>
        <begin position="452"/>
        <end position="479"/>
    </location>
</feature>
<dbReference type="InterPro" id="IPR036457">
    <property type="entry name" value="PPM-type-like_dom_sf"/>
</dbReference>
<keyword evidence="5 8" id="KW-1133">Transmembrane helix</keyword>
<evidence type="ECO:0000313" key="12">
    <source>
        <dbReference type="Proteomes" id="UP000724686"/>
    </source>
</evidence>
<evidence type="ECO:0000259" key="10">
    <source>
        <dbReference type="SMART" id="SM00331"/>
    </source>
</evidence>
<keyword evidence="7 8" id="KW-0924">Ammonia transport</keyword>
<feature type="transmembrane region" description="Helical" evidence="8">
    <location>
        <begin position="119"/>
        <end position="140"/>
    </location>
</feature>
<comment type="subcellular location">
    <subcellularLocation>
        <location evidence="8">Cell membrane</location>
        <topology evidence="8">Multi-pass membrane protein</topology>
    </subcellularLocation>
    <subcellularLocation>
        <location evidence="1">Membrane</location>
        <topology evidence="1">Multi-pass membrane protein</topology>
    </subcellularLocation>
</comment>
<dbReference type="SUPFAM" id="SSF81606">
    <property type="entry name" value="PP2C-like"/>
    <property type="match status" value="1"/>
</dbReference>
<evidence type="ECO:0000256" key="7">
    <source>
        <dbReference type="ARBA" id="ARBA00023177"/>
    </source>
</evidence>
<evidence type="ECO:0000256" key="1">
    <source>
        <dbReference type="ARBA" id="ARBA00004141"/>
    </source>
</evidence>
<feature type="transmembrane region" description="Helical" evidence="8">
    <location>
        <begin position="204"/>
        <end position="221"/>
    </location>
</feature>
<evidence type="ECO:0000256" key="6">
    <source>
        <dbReference type="ARBA" id="ARBA00023136"/>
    </source>
</evidence>
<feature type="transmembrane region" description="Helical" evidence="8">
    <location>
        <begin position="358"/>
        <end position="378"/>
    </location>
</feature>
<dbReference type="InterPro" id="IPR029020">
    <property type="entry name" value="Ammonium/urea_transptr"/>
</dbReference>
<name>A0ABS2UDX3_9LEPT</name>
<evidence type="ECO:0000256" key="8">
    <source>
        <dbReference type="RuleBase" id="RU362002"/>
    </source>
</evidence>
<feature type="domain" description="PPM-type phosphatase" evidence="10">
    <location>
        <begin position="491"/>
        <end position="707"/>
    </location>
</feature>
<feature type="transmembrane region" description="Helical" evidence="8">
    <location>
        <begin position="93"/>
        <end position="112"/>
    </location>
</feature>
<dbReference type="Proteomes" id="UP000724686">
    <property type="component" value="Unassembled WGS sequence"/>
</dbReference>
<keyword evidence="6 8" id="KW-0472">Membrane</keyword>
<sequence length="720" mass="79603">MPKTNFDILWIILSSGLVFFMQAGFLCLESGLTRTKNSINVAIKNITDFGIATLIFYSVGFGLMFGSSFFGFIGSDSFFPEFSTVHPEIAVFFLFQLMFCGTAATIVSGAVAERMKFGAYIVVTIVISAIIYPIFGHWVWGKNLLNWETATGWLGKLGFVDFAGSTVVHSVGGWVGLAAMLLLGNRSGRYGEDGSVRYITGHNLPLAMLGTLILWLGWIGFNGGSTLAFTASVPKIIVNTMFAAASGMAASLIYGWIRLQYAEATLPLNGALAGLVAITASCHAVGSLDSVFIGFVAGIIMFETRSLLDRLRIDDAVGAIPVHLAAGIWGTIAVGLFGNLEVLGTGLTRWEQIQVQGIGILTCFALAFGLSYLILGLANRFFKFRVSELNEQKGLNYTEHRATTELIDLFLEMEYQKRTGDLSKDLSIEPFTEVGQIAERYNSVLGRIRMNIQEKEILTKQLEENLNLIQNDLSTAKKIQSGILSQKDRTIGELEIIIRYLPLSEVGGDFFDIMELRPGLTRFFLADATGHGIQAALITMAIKAIYESLKRGIYSVTEVLYHLNNEFLNTFRNLNQFFTCIVLDIDTKSGNVRYASAGHIPQYLIFENKILKLEKTGRIVGAISKTEYTSNEFKINPDSKLVLFTDGLVEQWNTEKEEFGEERVERIIHSMDSKSLRDGIDSLLSEQEKFLSGVPKQDDISIIGINWKRNGVSTQNRSSF</sequence>
<dbReference type="PROSITE" id="PS01219">
    <property type="entry name" value="AMMONIUM_TRANSP"/>
    <property type="match status" value="1"/>
</dbReference>
<dbReference type="NCBIfam" id="TIGR00836">
    <property type="entry name" value="amt"/>
    <property type="match status" value="1"/>
</dbReference>
<organism evidence="11 12">
    <name type="scientific">Leptospira ainlahdjerensis</name>
    <dbReference type="NCBI Taxonomy" id="2810033"/>
    <lineage>
        <taxon>Bacteria</taxon>
        <taxon>Pseudomonadati</taxon>
        <taxon>Spirochaetota</taxon>
        <taxon>Spirochaetia</taxon>
        <taxon>Leptospirales</taxon>
        <taxon>Leptospiraceae</taxon>
        <taxon>Leptospira</taxon>
    </lineage>
</organism>
<accession>A0ABS2UDX3</accession>
<dbReference type="RefSeq" id="WP_205280557.1">
    <property type="nucleotide sequence ID" value="NZ_JAFFPU010000061.1"/>
</dbReference>
<dbReference type="PANTHER" id="PTHR11730:SF6">
    <property type="entry name" value="AMMONIUM TRANSPORTER"/>
    <property type="match status" value="1"/>
</dbReference>
<dbReference type="InterPro" id="IPR024041">
    <property type="entry name" value="NH4_transpt_AmtB-like_dom"/>
</dbReference>
<proteinExistence type="inferred from homology"/>
<comment type="similarity">
    <text evidence="2 8">Belongs to the ammonia transporter channel (TC 1.A.11.2) family.</text>
</comment>
<evidence type="ECO:0000256" key="5">
    <source>
        <dbReference type="ARBA" id="ARBA00022989"/>
    </source>
</evidence>
<evidence type="ECO:0000256" key="3">
    <source>
        <dbReference type="ARBA" id="ARBA00022448"/>
    </source>
</evidence>
<gene>
    <name evidence="11" type="primary">amt</name>
    <name evidence="11" type="ORF">JWG45_15525</name>
</gene>
<dbReference type="Gene3D" id="1.10.3430.10">
    <property type="entry name" value="Ammonium transporter AmtB like domains"/>
    <property type="match status" value="1"/>
</dbReference>
<reference evidence="11 12" key="1">
    <citation type="submission" date="2021-02" db="EMBL/GenBank/DDBJ databases">
        <title>Leptospira ainlahdjerensis sp. nov., Leptospira ainazelensis sp. nov., Leptospira abararensis sp. nov. and Leptospira chreensis sp. nov., four new species isolated from water sources in Algeria.</title>
        <authorList>
            <person name="Amara Korba A."/>
            <person name="Kainiu M."/>
            <person name="Vincent A.T."/>
            <person name="Mariet J.-F."/>
            <person name="Veyrier F.J."/>
            <person name="Goarant C."/>
            <person name="Picardeau M."/>
        </authorList>
    </citation>
    <scope>NUCLEOTIDE SEQUENCE [LARGE SCALE GENOMIC DNA]</scope>
    <source>
        <strain evidence="11 12">201903070</strain>
    </source>
</reference>
<dbReference type="SMART" id="SM00331">
    <property type="entry name" value="PP2C_SIG"/>
    <property type="match status" value="1"/>
</dbReference>
<evidence type="ECO:0000256" key="9">
    <source>
        <dbReference type="SAM" id="Coils"/>
    </source>
</evidence>
<evidence type="ECO:0000256" key="4">
    <source>
        <dbReference type="ARBA" id="ARBA00022692"/>
    </source>
</evidence>
<dbReference type="InterPro" id="IPR001905">
    <property type="entry name" value="Ammonium_transpt"/>
</dbReference>
<feature type="transmembrane region" description="Helical" evidence="8">
    <location>
        <begin position="160"/>
        <end position="183"/>
    </location>
</feature>
<protein>
    <recommendedName>
        <fullName evidence="8">Ammonium transporter</fullName>
    </recommendedName>
</protein>
<dbReference type="InterPro" id="IPR001932">
    <property type="entry name" value="PPM-type_phosphatase-like_dom"/>
</dbReference>
<keyword evidence="4 8" id="KW-0812">Transmembrane</keyword>
<evidence type="ECO:0000256" key="2">
    <source>
        <dbReference type="ARBA" id="ARBA00005887"/>
    </source>
</evidence>
<evidence type="ECO:0000313" key="11">
    <source>
        <dbReference type="EMBL" id="MBM9578557.1"/>
    </source>
</evidence>
<feature type="transmembrane region" description="Helical" evidence="8">
    <location>
        <begin position="264"/>
        <end position="286"/>
    </location>
</feature>
<dbReference type="InterPro" id="IPR018047">
    <property type="entry name" value="Ammonium_transpt_CS"/>
</dbReference>
<dbReference type="SUPFAM" id="SSF111352">
    <property type="entry name" value="Ammonium transporter"/>
    <property type="match status" value="1"/>
</dbReference>
<feature type="transmembrane region" description="Helical" evidence="8">
    <location>
        <begin position="320"/>
        <end position="338"/>
    </location>
</feature>
<dbReference type="PANTHER" id="PTHR11730">
    <property type="entry name" value="AMMONIUM TRANSPORTER"/>
    <property type="match status" value="1"/>
</dbReference>